<evidence type="ECO:0000313" key="2">
    <source>
        <dbReference type="WBParaSite" id="BXY_1338300.1"/>
    </source>
</evidence>
<dbReference type="AlphaFoldDB" id="A0A1I7SK05"/>
<evidence type="ECO:0000313" key="1">
    <source>
        <dbReference type="Proteomes" id="UP000095284"/>
    </source>
</evidence>
<accession>A0A1I7SK05</accession>
<organism evidence="1 2">
    <name type="scientific">Bursaphelenchus xylophilus</name>
    <name type="common">Pinewood nematode worm</name>
    <name type="synonym">Aphelenchoides xylophilus</name>
    <dbReference type="NCBI Taxonomy" id="6326"/>
    <lineage>
        <taxon>Eukaryota</taxon>
        <taxon>Metazoa</taxon>
        <taxon>Ecdysozoa</taxon>
        <taxon>Nematoda</taxon>
        <taxon>Chromadorea</taxon>
        <taxon>Rhabditida</taxon>
        <taxon>Tylenchina</taxon>
        <taxon>Tylenchomorpha</taxon>
        <taxon>Aphelenchoidea</taxon>
        <taxon>Aphelenchoididae</taxon>
        <taxon>Bursaphelenchus</taxon>
    </lineage>
</organism>
<sequence length="121" mass="13520">MSLKNTYFKYEVSAPPPPEVIAFHFPSRFFVRPCSLRAVQLCPHAPDDALKLLQQVMVYSPQKRLCGPKFLGDKYFDELFDPHTLREGKPITVVTKADLAMAVAGDKSKEDLSSFTGALSN</sequence>
<dbReference type="Proteomes" id="UP000095284">
    <property type="component" value="Unplaced"/>
</dbReference>
<name>A0A1I7SK05_BURXY</name>
<proteinExistence type="predicted"/>
<dbReference type="WBParaSite" id="BXY_1338300.1">
    <property type="protein sequence ID" value="BXY_1338300.1"/>
    <property type="gene ID" value="BXY_1338300"/>
</dbReference>
<reference evidence="2" key="1">
    <citation type="submission" date="2016-11" db="UniProtKB">
        <authorList>
            <consortium name="WormBaseParasite"/>
        </authorList>
    </citation>
    <scope>IDENTIFICATION</scope>
</reference>
<protein>
    <submittedName>
        <fullName evidence="2">Calpain_III domain-containing protein</fullName>
    </submittedName>
</protein>